<dbReference type="NCBIfam" id="TIGR02800">
    <property type="entry name" value="propeller_TolB"/>
    <property type="match status" value="1"/>
</dbReference>
<dbReference type="SUPFAM" id="SSF52964">
    <property type="entry name" value="TolB, N-terminal domain"/>
    <property type="match status" value="1"/>
</dbReference>
<dbReference type="Gene3D" id="3.40.50.10070">
    <property type="entry name" value="TolB, N-terminal domain"/>
    <property type="match status" value="1"/>
</dbReference>
<gene>
    <name evidence="6" type="ORF">METZ01_LOCUS176905</name>
</gene>
<dbReference type="InterPro" id="IPR011659">
    <property type="entry name" value="WD40"/>
</dbReference>
<proteinExistence type="inferred from homology"/>
<evidence type="ECO:0000256" key="4">
    <source>
        <dbReference type="ARBA" id="ARBA00022764"/>
    </source>
</evidence>
<keyword evidence="3" id="KW-0732">Signal</keyword>
<feature type="domain" description="TolB N-terminal" evidence="5">
    <location>
        <begin position="20"/>
        <end position="125"/>
    </location>
</feature>
<dbReference type="InterPro" id="IPR011042">
    <property type="entry name" value="6-blade_b-propeller_TolB-like"/>
</dbReference>
<dbReference type="HAMAP" id="MF_00671">
    <property type="entry name" value="TolB"/>
    <property type="match status" value="1"/>
</dbReference>
<protein>
    <recommendedName>
        <fullName evidence="5">TolB N-terminal domain-containing protein</fullName>
    </recommendedName>
</protein>
<evidence type="ECO:0000313" key="6">
    <source>
        <dbReference type="EMBL" id="SVB24051.1"/>
    </source>
</evidence>
<evidence type="ECO:0000259" key="5">
    <source>
        <dbReference type="Pfam" id="PF04052"/>
    </source>
</evidence>
<dbReference type="GO" id="GO:0017038">
    <property type="term" value="P:protein import"/>
    <property type="evidence" value="ECO:0007669"/>
    <property type="project" value="InterPro"/>
</dbReference>
<dbReference type="AlphaFoldDB" id="A0A382CED9"/>
<evidence type="ECO:0000256" key="2">
    <source>
        <dbReference type="ARBA" id="ARBA00009820"/>
    </source>
</evidence>
<dbReference type="InterPro" id="IPR014167">
    <property type="entry name" value="Tol-Pal_TolB"/>
</dbReference>
<name>A0A382CED9_9ZZZZ</name>
<accession>A0A382CED9</accession>
<dbReference type="SUPFAM" id="SSF69304">
    <property type="entry name" value="Tricorn protease N-terminal domain"/>
    <property type="match status" value="1"/>
</dbReference>
<dbReference type="Pfam" id="PF07676">
    <property type="entry name" value="PD40"/>
    <property type="match status" value="5"/>
</dbReference>
<sequence length="437" mass="49608">MKKIFFLLLLIYSFKTFSLELTISQGTIKPTPIAITDLYAINNSTTKIGKNISMVISDNLERSGLFIPIDKKAFIQNNESLTNQPRFEDWKVIKAQHLVAGKISQSDNKIFVEFRLFDVFQQKQLIGKKYETSERNWRRVAHIISDAIFQRITGEGGYFDTRIVYVAETGPKENRQKRLAIMDQDQANHRFLTDGSYLVLTPRFSPNSQKITYMSYVNPSNPRVFIFDIETGQQEIVGEFPGMTFAPRFSPDGKQIVMSYSDPNVGNSEIYILDLSTRISKKITNNSAIDVSASFSPDGRKLVFNSDRSGRRHLYIIGVNGKNIKRISRESGSYYTPVWSPRGDMIAFTKQEGGQFYIGVMETDGSNERMIAKSFHVEGPTWSPNGRYLMYFKEERTAEDGSGGESSLYSIDLTGYNERKIITPLGGSDPAWSPLLH</sequence>
<dbReference type="Gene3D" id="2.120.10.30">
    <property type="entry name" value="TolB, C-terminal domain"/>
    <property type="match status" value="1"/>
</dbReference>
<comment type="subcellular location">
    <subcellularLocation>
        <location evidence="1">Periplasm</location>
    </subcellularLocation>
</comment>
<dbReference type="PANTHER" id="PTHR36842:SF1">
    <property type="entry name" value="PROTEIN TOLB"/>
    <property type="match status" value="1"/>
</dbReference>
<evidence type="ECO:0000256" key="3">
    <source>
        <dbReference type="ARBA" id="ARBA00022729"/>
    </source>
</evidence>
<dbReference type="PANTHER" id="PTHR36842">
    <property type="entry name" value="PROTEIN TOLB HOMOLOG"/>
    <property type="match status" value="1"/>
</dbReference>
<organism evidence="6">
    <name type="scientific">marine metagenome</name>
    <dbReference type="NCBI Taxonomy" id="408172"/>
    <lineage>
        <taxon>unclassified sequences</taxon>
        <taxon>metagenomes</taxon>
        <taxon>ecological metagenomes</taxon>
    </lineage>
</organism>
<dbReference type="EMBL" id="UINC01033960">
    <property type="protein sequence ID" value="SVB24051.1"/>
    <property type="molecule type" value="Genomic_DNA"/>
</dbReference>
<dbReference type="Pfam" id="PF04052">
    <property type="entry name" value="TolB_N"/>
    <property type="match status" value="1"/>
</dbReference>
<dbReference type="InterPro" id="IPR007195">
    <property type="entry name" value="TolB_N"/>
</dbReference>
<comment type="similarity">
    <text evidence="2">Belongs to the TolB family.</text>
</comment>
<dbReference type="GO" id="GO:0042597">
    <property type="term" value="C:periplasmic space"/>
    <property type="evidence" value="ECO:0007669"/>
    <property type="project" value="UniProtKB-SubCell"/>
</dbReference>
<reference evidence="6" key="1">
    <citation type="submission" date="2018-05" db="EMBL/GenBank/DDBJ databases">
        <authorList>
            <person name="Lanie J.A."/>
            <person name="Ng W.-L."/>
            <person name="Kazmierczak K.M."/>
            <person name="Andrzejewski T.M."/>
            <person name="Davidsen T.M."/>
            <person name="Wayne K.J."/>
            <person name="Tettelin H."/>
            <person name="Glass J.I."/>
            <person name="Rusch D."/>
            <person name="Podicherti R."/>
            <person name="Tsui H.-C.T."/>
            <person name="Winkler M.E."/>
        </authorList>
    </citation>
    <scope>NUCLEOTIDE SEQUENCE</scope>
</reference>
<keyword evidence="4" id="KW-0574">Periplasm</keyword>
<evidence type="ECO:0000256" key="1">
    <source>
        <dbReference type="ARBA" id="ARBA00004418"/>
    </source>
</evidence>